<keyword evidence="2" id="KW-1185">Reference proteome</keyword>
<comment type="caution">
    <text evidence="1">The sequence shown here is derived from an EMBL/GenBank/DDBJ whole genome shotgun (WGS) entry which is preliminary data.</text>
</comment>
<dbReference type="RefSeq" id="WP_030647375.1">
    <property type="nucleotide sequence ID" value="NZ_JBEXDP010000129.1"/>
</dbReference>
<proteinExistence type="predicted"/>
<dbReference type="EMBL" id="JBFAEG010000027">
    <property type="protein sequence ID" value="MEU5711545.1"/>
    <property type="molecule type" value="Genomic_DNA"/>
</dbReference>
<evidence type="ECO:0000313" key="1">
    <source>
        <dbReference type="EMBL" id="MEU5711545.1"/>
    </source>
</evidence>
<sequence>MPDELVLDDTAGQNLATFAEPEARPLMDQCAEKNVIHMDEYPQTAELDTWCVRIPHRDARPVASPPARTPGHH</sequence>
<protein>
    <submittedName>
        <fullName evidence="1">Uncharacterized protein</fullName>
    </submittedName>
</protein>
<accession>A0ABV3AHW4</accession>
<name>A0ABV3AHW4_9ACTN</name>
<organism evidence="1 2">
    <name type="scientific">Streptomyces flaveolus</name>
    <dbReference type="NCBI Taxonomy" id="67297"/>
    <lineage>
        <taxon>Bacteria</taxon>
        <taxon>Bacillati</taxon>
        <taxon>Actinomycetota</taxon>
        <taxon>Actinomycetes</taxon>
        <taxon>Kitasatosporales</taxon>
        <taxon>Streptomycetaceae</taxon>
        <taxon>Streptomyces</taxon>
    </lineage>
</organism>
<dbReference type="Proteomes" id="UP001551011">
    <property type="component" value="Unassembled WGS sequence"/>
</dbReference>
<evidence type="ECO:0000313" key="2">
    <source>
        <dbReference type="Proteomes" id="UP001551011"/>
    </source>
</evidence>
<gene>
    <name evidence="1" type="ORF">AB0H04_32635</name>
</gene>
<reference evidence="1 2" key="1">
    <citation type="submission" date="2024-06" db="EMBL/GenBank/DDBJ databases">
        <title>The Natural Products Discovery Center: Release of the First 8490 Sequenced Strains for Exploring Actinobacteria Biosynthetic Diversity.</title>
        <authorList>
            <person name="Kalkreuter E."/>
            <person name="Kautsar S.A."/>
            <person name="Yang D."/>
            <person name="Bader C.D."/>
            <person name="Teijaro C.N."/>
            <person name="Fluegel L."/>
            <person name="Davis C.M."/>
            <person name="Simpson J.R."/>
            <person name="Lauterbach L."/>
            <person name="Steele A.D."/>
            <person name="Gui C."/>
            <person name="Meng S."/>
            <person name="Li G."/>
            <person name="Viehrig K."/>
            <person name="Ye F."/>
            <person name="Su P."/>
            <person name="Kiefer A.F."/>
            <person name="Nichols A."/>
            <person name="Cepeda A.J."/>
            <person name="Yan W."/>
            <person name="Fan B."/>
            <person name="Jiang Y."/>
            <person name="Adhikari A."/>
            <person name="Zheng C.-J."/>
            <person name="Schuster L."/>
            <person name="Cowan T.M."/>
            <person name="Smanski M.J."/>
            <person name="Chevrette M.G."/>
            <person name="De Carvalho L.P.S."/>
            <person name="Shen B."/>
        </authorList>
    </citation>
    <scope>NUCLEOTIDE SEQUENCE [LARGE SCALE GENOMIC DNA]</scope>
    <source>
        <strain evidence="1 2">NPDC020594</strain>
    </source>
</reference>